<dbReference type="Gene3D" id="3.40.50.360">
    <property type="match status" value="1"/>
</dbReference>
<dbReference type="OrthoDB" id="9800607at2"/>
<dbReference type="InterPro" id="IPR036866">
    <property type="entry name" value="RibonucZ/Hydroxyglut_hydro"/>
</dbReference>
<dbReference type="STRING" id="458817.Shal_3740"/>
<dbReference type="PANTHER" id="PTHR43717">
    <property type="entry name" value="ANAEROBIC NITRIC OXIDE REDUCTASE FLAVORUBREDOXIN"/>
    <property type="match status" value="1"/>
</dbReference>
<dbReference type="Gene3D" id="3.60.15.10">
    <property type="entry name" value="Ribonuclease Z/Hydroxyacylglutathione hydrolase-like"/>
    <property type="match status" value="1"/>
</dbReference>
<dbReference type="InterPro" id="IPR024934">
    <property type="entry name" value="Rubredoxin-like_dom"/>
</dbReference>
<evidence type="ECO:0000256" key="1">
    <source>
        <dbReference type="ARBA" id="ARBA00007121"/>
    </source>
</evidence>
<keyword evidence="7" id="KW-0249">Electron transport</keyword>
<dbReference type="InterPro" id="IPR024935">
    <property type="entry name" value="Rubredoxin_dom"/>
</dbReference>
<name>B0TV13_SHEHH</name>
<evidence type="ECO:0000256" key="6">
    <source>
        <dbReference type="ARBA" id="ARBA00022723"/>
    </source>
</evidence>
<dbReference type="Pfam" id="PF19583">
    <property type="entry name" value="ODP"/>
    <property type="match status" value="1"/>
</dbReference>
<dbReference type="EMBL" id="CP000931">
    <property type="protein sequence ID" value="ABZ78280.1"/>
    <property type="molecule type" value="Genomic_DNA"/>
</dbReference>
<comment type="similarity">
    <text evidence="1">In the N-terminal section; belongs to the zinc metallo-hydrolase group 3 family.</text>
</comment>
<dbReference type="PROSITE" id="PS50902">
    <property type="entry name" value="FLAVODOXIN_LIKE"/>
    <property type="match status" value="1"/>
</dbReference>
<dbReference type="AlphaFoldDB" id="B0TV13"/>
<dbReference type="SUPFAM" id="SSF57802">
    <property type="entry name" value="Rubredoxin-like"/>
    <property type="match status" value="1"/>
</dbReference>
<evidence type="ECO:0000256" key="7">
    <source>
        <dbReference type="ARBA" id="ARBA00022982"/>
    </source>
</evidence>
<evidence type="ECO:0000256" key="9">
    <source>
        <dbReference type="ARBA" id="ARBA00023004"/>
    </source>
</evidence>
<dbReference type="eggNOG" id="COG0426">
    <property type="taxonomic scope" value="Bacteria"/>
</dbReference>
<evidence type="ECO:0000256" key="3">
    <source>
        <dbReference type="ARBA" id="ARBA00022490"/>
    </source>
</evidence>
<dbReference type="InterPro" id="IPR008254">
    <property type="entry name" value="Flavodoxin/NO_synth"/>
</dbReference>
<feature type="domain" description="Rubredoxin-like" evidence="11">
    <location>
        <begin position="442"/>
        <end position="493"/>
    </location>
</feature>
<dbReference type="HAMAP" id="MF_01312">
    <property type="entry name" value="NorV"/>
    <property type="match status" value="1"/>
</dbReference>
<reference evidence="12" key="1">
    <citation type="submission" date="2008-01" db="EMBL/GenBank/DDBJ databases">
        <title>Complete sequence of Shewanella halifaxensis HAW-EB4.</title>
        <authorList>
            <consortium name="US DOE Joint Genome Institute"/>
            <person name="Copeland A."/>
            <person name="Lucas S."/>
            <person name="Lapidus A."/>
            <person name="Glavina del Rio T."/>
            <person name="Dalin E."/>
            <person name="Tice H."/>
            <person name="Bruce D."/>
            <person name="Goodwin L."/>
            <person name="Pitluck S."/>
            <person name="Sims D."/>
            <person name="Brettin T."/>
            <person name="Detter J.C."/>
            <person name="Han C."/>
            <person name="Kuske C.R."/>
            <person name="Schmutz J."/>
            <person name="Larimer F."/>
            <person name="Land M."/>
            <person name="Hauser L."/>
            <person name="Kyrpides N."/>
            <person name="Kim E."/>
            <person name="Zhao J.-S."/>
            <person name="Richardson P."/>
        </authorList>
    </citation>
    <scope>NUCLEOTIDE SEQUENCE [LARGE SCALE GENOMIC DNA]</scope>
    <source>
        <strain evidence="12">HAW-EB4</strain>
    </source>
</reference>
<dbReference type="NCBIfam" id="NF003954">
    <property type="entry name" value="PRK05452.1"/>
    <property type="match status" value="1"/>
</dbReference>
<keyword evidence="4" id="KW-0285">Flavoprotein</keyword>
<evidence type="ECO:0000313" key="13">
    <source>
        <dbReference type="Proteomes" id="UP000001317"/>
    </source>
</evidence>
<dbReference type="GO" id="GO:0016966">
    <property type="term" value="F:nitric oxide reductase activity"/>
    <property type="evidence" value="ECO:0007669"/>
    <property type="project" value="InterPro"/>
</dbReference>
<protein>
    <submittedName>
        <fullName evidence="12">Beta-lactamase domain protein</fullName>
    </submittedName>
</protein>
<dbReference type="CDD" id="cd00730">
    <property type="entry name" value="rubredoxin"/>
    <property type="match status" value="1"/>
</dbReference>
<dbReference type="Gene3D" id="2.20.28.10">
    <property type="match status" value="1"/>
</dbReference>
<dbReference type="SUPFAM" id="SSF52218">
    <property type="entry name" value="Flavoproteins"/>
    <property type="match status" value="1"/>
</dbReference>
<dbReference type="RefSeq" id="WP_012278798.1">
    <property type="nucleotide sequence ID" value="NC_010334.1"/>
</dbReference>
<evidence type="ECO:0000256" key="8">
    <source>
        <dbReference type="ARBA" id="ARBA00023002"/>
    </source>
</evidence>
<sequence>MTIHVKNNIHWVGQRDWEVQDFHGTEYKMTKGTSYNSYLIREQKTVLIDTVDHRFSQQFIQNLEMEIDLNQIDYIVINHAEEDHSGALVALMAKIPNTPIYCTENAVDSIVGHHHHPEWNFNIVKTGDSLDIGNGKQLIFIEAPMLHWPDSMMTYQTGDAVLYSNDAFGQHYCDERLFNDEVDQTELMDQCLRYYSNILTPFSALVTAKIHEVLSFNLPVDMIATSHGIVWRDNPAQIIHQYLEWADNYQEDRITLFYDSMSNNTRMMADAIAQGIHDVDPSVAVKVFNVSRQDKNDILASIFRSKGILVGSSTMNNVMMPKVAGMLEEITGLRFKNKKAAAFGSFGWNGGAVDRIHTRLTDAGFETTYGMKTKWRPDGKAMRECREYGQHIAKQWALKDLSEPLKQNIVNREQPKADLAVESFTPELSECEPIGTSVESGNQRMLCTVCNWIYDPAIGEPNQGVTPGTTWADIAEDFLCPECGLGKDVFQPIAGV</sequence>
<keyword evidence="13" id="KW-1185">Reference proteome</keyword>
<dbReference type="Pfam" id="PF00258">
    <property type="entry name" value="Flavodoxin_1"/>
    <property type="match status" value="1"/>
</dbReference>
<evidence type="ECO:0000259" key="11">
    <source>
        <dbReference type="PROSITE" id="PS50903"/>
    </source>
</evidence>
<dbReference type="eggNOG" id="COG1773">
    <property type="taxonomic scope" value="Bacteria"/>
</dbReference>
<evidence type="ECO:0000313" key="12">
    <source>
        <dbReference type="EMBL" id="ABZ78280.1"/>
    </source>
</evidence>
<dbReference type="PRINTS" id="PR00163">
    <property type="entry name" value="RUBREDOXIN"/>
</dbReference>
<evidence type="ECO:0000256" key="5">
    <source>
        <dbReference type="ARBA" id="ARBA00022643"/>
    </source>
</evidence>
<dbReference type="InterPro" id="IPR001279">
    <property type="entry name" value="Metallo-B-lactamas"/>
</dbReference>
<organism evidence="12 13">
    <name type="scientific">Shewanella halifaxensis (strain HAW-EB4)</name>
    <dbReference type="NCBI Taxonomy" id="458817"/>
    <lineage>
        <taxon>Bacteria</taxon>
        <taxon>Pseudomonadati</taxon>
        <taxon>Pseudomonadota</taxon>
        <taxon>Gammaproteobacteria</taxon>
        <taxon>Alteromonadales</taxon>
        <taxon>Shewanellaceae</taxon>
        <taxon>Shewanella</taxon>
    </lineage>
</organism>
<dbReference type="HOGENOM" id="CLU_017490_0_1_6"/>
<evidence type="ECO:0000256" key="4">
    <source>
        <dbReference type="ARBA" id="ARBA00022630"/>
    </source>
</evidence>
<keyword evidence="2" id="KW-0813">Transport</keyword>
<accession>B0TV13</accession>
<gene>
    <name evidence="12" type="ordered locus">Shal_3740</name>
</gene>
<feature type="domain" description="Flavodoxin-like" evidence="10">
    <location>
        <begin position="254"/>
        <end position="393"/>
    </location>
</feature>
<keyword evidence="5" id="KW-0288">FMN</keyword>
<dbReference type="Proteomes" id="UP000001317">
    <property type="component" value="Chromosome"/>
</dbReference>
<keyword evidence="8" id="KW-0560">Oxidoreductase</keyword>
<dbReference type="SMART" id="SM00849">
    <property type="entry name" value="Lactamase_B"/>
    <property type="match status" value="1"/>
</dbReference>
<evidence type="ECO:0000259" key="10">
    <source>
        <dbReference type="PROSITE" id="PS50902"/>
    </source>
</evidence>
<keyword evidence="9" id="KW-0408">Iron</keyword>
<dbReference type="PANTHER" id="PTHR43717:SF1">
    <property type="entry name" value="ANAEROBIC NITRIC OXIDE REDUCTASE FLAVORUBREDOXIN"/>
    <property type="match status" value="1"/>
</dbReference>
<dbReference type="InterPro" id="IPR029039">
    <property type="entry name" value="Flavoprotein-like_sf"/>
</dbReference>
<keyword evidence="3" id="KW-0963">Cytoplasm</keyword>
<dbReference type="InterPro" id="IPR023957">
    <property type="entry name" value="Anaer_NO_rdtase_flvorubredoxin"/>
</dbReference>
<dbReference type="PROSITE" id="PS50903">
    <property type="entry name" value="RUBREDOXIN_LIKE"/>
    <property type="match status" value="1"/>
</dbReference>
<dbReference type="GO" id="GO:0005506">
    <property type="term" value="F:iron ion binding"/>
    <property type="evidence" value="ECO:0007669"/>
    <property type="project" value="InterPro"/>
</dbReference>
<dbReference type="KEGG" id="shl:Shal_3740"/>
<dbReference type="SUPFAM" id="SSF56281">
    <property type="entry name" value="Metallo-hydrolase/oxidoreductase"/>
    <property type="match status" value="1"/>
</dbReference>
<proteinExistence type="inferred from homology"/>
<dbReference type="GO" id="GO:0010181">
    <property type="term" value="F:FMN binding"/>
    <property type="evidence" value="ECO:0007669"/>
    <property type="project" value="InterPro"/>
</dbReference>
<dbReference type="InterPro" id="IPR045761">
    <property type="entry name" value="ODP_dom"/>
</dbReference>
<dbReference type="CDD" id="cd07709">
    <property type="entry name" value="flavodiiron_proteins_MBL-fold"/>
    <property type="match status" value="1"/>
</dbReference>
<keyword evidence="6" id="KW-0479">Metal-binding</keyword>
<dbReference type="Pfam" id="PF00301">
    <property type="entry name" value="Rubredoxin"/>
    <property type="match status" value="1"/>
</dbReference>
<evidence type="ECO:0000256" key="2">
    <source>
        <dbReference type="ARBA" id="ARBA00022448"/>
    </source>
</evidence>